<keyword evidence="4" id="KW-0418">Kinase</keyword>
<evidence type="ECO:0000313" key="8">
    <source>
        <dbReference type="Proteomes" id="UP000035955"/>
    </source>
</evidence>
<dbReference type="EC" id="2.7.13.3" evidence="2"/>
<dbReference type="GO" id="GO:0000160">
    <property type="term" value="P:phosphorelay signal transduction system"/>
    <property type="evidence" value="ECO:0007669"/>
    <property type="project" value="UniProtKB-KW"/>
</dbReference>
<dbReference type="InterPro" id="IPR050482">
    <property type="entry name" value="Sensor_HK_TwoCompSys"/>
</dbReference>
<dbReference type="AlphaFoldDB" id="A0A0J6S181"/>
<evidence type="ECO:0000313" key="7">
    <source>
        <dbReference type="EMBL" id="KMO27327.1"/>
    </source>
</evidence>
<dbReference type="InterPro" id="IPR004358">
    <property type="entry name" value="Sig_transdc_His_kin-like_C"/>
</dbReference>
<dbReference type="PANTHER" id="PTHR24421">
    <property type="entry name" value="NITRATE/NITRITE SENSOR PROTEIN NARX-RELATED"/>
    <property type="match status" value="1"/>
</dbReference>
<dbReference type="CDD" id="cd16917">
    <property type="entry name" value="HATPase_UhpB-NarQ-NarX-like"/>
    <property type="match status" value="1"/>
</dbReference>
<proteinExistence type="predicted"/>
<evidence type="ECO:0000256" key="4">
    <source>
        <dbReference type="ARBA" id="ARBA00022777"/>
    </source>
</evidence>
<dbReference type="Gene3D" id="3.30.565.10">
    <property type="entry name" value="Histidine kinase-like ATPase, C-terminal domain"/>
    <property type="match status" value="1"/>
</dbReference>
<dbReference type="Proteomes" id="UP000035955">
    <property type="component" value="Unassembled WGS sequence"/>
</dbReference>
<evidence type="ECO:0000256" key="3">
    <source>
        <dbReference type="ARBA" id="ARBA00022679"/>
    </source>
</evidence>
<dbReference type="PROSITE" id="PS50109">
    <property type="entry name" value="HIS_KIN"/>
    <property type="match status" value="1"/>
</dbReference>
<dbReference type="GO" id="GO:0004673">
    <property type="term" value="F:protein histidine kinase activity"/>
    <property type="evidence" value="ECO:0007669"/>
    <property type="project" value="UniProtKB-EC"/>
</dbReference>
<dbReference type="EMBL" id="LABY01000390">
    <property type="protein sequence ID" value="KMO27327.1"/>
    <property type="molecule type" value="Genomic_DNA"/>
</dbReference>
<reference evidence="7 8" key="1">
    <citation type="submission" date="2015-03" db="EMBL/GenBank/DDBJ databases">
        <title>Genome sequencing of Methylobacterium variabile DSM 16961.</title>
        <authorList>
            <person name="Chaudhry V."/>
            <person name="Patil P.B."/>
        </authorList>
    </citation>
    <scope>NUCLEOTIDE SEQUENCE [LARGE SCALE GENOMIC DNA]</scope>
    <source>
        <strain evidence="7 8">DSM 16961</strain>
    </source>
</reference>
<keyword evidence="5" id="KW-0902">Two-component regulatory system</keyword>
<evidence type="ECO:0000256" key="5">
    <source>
        <dbReference type="ARBA" id="ARBA00023012"/>
    </source>
</evidence>
<keyword evidence="3" id="KW-0808">Transferase</keyword>
<dbReference type="SUPFAM" id="SSF55874">
    <property type="entry name" value="ATPase domain of HSP90 chaperone/DNA topoisomerase II/histidine kinase"/>
    <property type="match status" value="1"/>
</dbReference>
<organism evidence="7 8">
    <name type="scientific">Methylobacterium variabile</name>
    <dbReference type="NCBI Taxonomy" id="298794"/>
    <lineage>
        <taxon>Bacteria</taxon>
        <taxon>Pseudomonadati</taxon>
        <taxon>Pseudomonadota</taxon>
        <taxon>Alphaproteobacteria</taxon>
        <taxon>Hyphomicrobiales</taxon>
        <taxon>Methylobacteriaceae</taxon>
        <taxon>Methylobacterium</taxon>
    </lineage>
</organism>
<comment type="caution">
    <text evidence="7">The sequence shown here is derived from an EMBL/GenBank/DDBJ whole genome shotgun (WGS) entry which is preliminary data.</text>
</comment>
<accession>A0A0J6S181</accession>
<sequence length="183" mass="19648">RLTIAATLEEPARARLTQRTDDIAAIVKRVQTINRALLNRLRPAGLGQAPLGRCLELLVREGARHHPEVRVEGRFAPLRQGYGDLVDLTVYRCVQEGLTNALRHAGPGRVAVSVAEEDGTLHLSVEDDGRGLGEERVEGRGLAGMRERVEALGGSLALVPLRPGTALRITLPAGPETPEGEPA</sequence>
<name>A0A0J6S181_9HYPH</name>
<dbReference type="SMART" id="SM00387">
    <property type="entry name" value="HATPase_c"/>
    <property type="match status" value="1"/>
</dbReference>
<dbReference type="Pfam" id="PF02518">
    <property type="entry name" value="HATPase_c"/>
    <property type="match status" value="1"/>
</dbReference>
<dbReference type="InterPro" id="IPR036890">
    <property type="entry name" value="HATPase_C_sf"/>
</dbReference>
<protein>
    <recommendedName>
        <fullName evidence="2">histidine kinase</fullName>
        <ecNumber evidence="2">2.7.13.3</ecNumber>
    </recommendedName>
</protein>
<dbReference type="PATRIC" id="fig|298794.3.peg.5456"/>
<dbReference type="PRINTS" id="PR00344">
    <property type="entry name" value="BCTRLSENSOR"/>
</dbReference>
<feature type="non-terminal residue" evidence="7">
    <location>
        <position position="1"/>
    </location>
</feature>
<feature type="domain" description="Histidine kinase" evidence="6">
    <location>
        <begin position="90"/>
        <end position="175"/>
    </location>
</feature>
<evidence type="ECO:0000259" key="6">
    <source>
        <dbReference type="PROSITE" id="PS50109"/>
    </source>
</evidence>
<keyword evidence="8" id="KW-1185">Reference proteome</keyword>
<evidence type="ECO:0000256" key="2">
    <source>
        <dbReference type="ARBA" id="ARBA00012438"/>
    </source>
</evidence>
<dbReference type="PANTHER" id="PTHR24421:SF58">
    <property type="entry name" value="SIGNAL TRANSDUCTION HISTIDINE-PROTEIN KINASE_PHOSPHATASE UHPB"/>
    <property type="match status" value="1"/>
</dbReference>
<dbReference type="InterPro" id="IPR005467">
    <property type="entry name" value="His_kinase_dom"/>
</dbReference>
<comment type="catalytic activity">
    <reaction evidence="1">
        <text>ATP + protein L-histidine = ADP + protein N-phospho-L-histidine.</text>
        <dbReference type="EC" id="2.7.13.3"/>
    </reaction>
</comment>
<dbReference type="InterPro" id="IPR003594">
    <property type="entry name" value="HATPase_dom"/>
</dbReference>
<gene>
    <name evidence="7" type="ORF">VQ02_33385</name>
</gene>
<dbReference type="RefSeq" id="WP_048448567.1">
    <property type="nucleotide sequence ID" value="NZ_LABY01000390.1"/>
</dbReference>
<evidence type="ECO:0000256" key="1">
    <source>
        <dbReference type="ARBA" id="ARBA00000085"/>
    </source>
</evidence>